<evidence type="ECO:0000313" key="1">
    <source>
        <dbReference type="RefSeq" id="XP_059606712.1"/>
    </source>
</evidence>
<dbReference type="RefSeq" id="XP_059606712.1">
    <property type="nucleotide sequence ID" value="XM_059750170.1"/>
</dbReference>
<dbReference type="KEGG" id="ang:An11g03250"/>
<sequence>MLLKDVLLGTVSTLDVAVSLLSLHATRDGGVAPTNTGPLNLRLLAPPFQKSQGIDYHDAMSVRLTVVRPSPRINGLSGSVNFIPMRKERQNRPRTTDSRSIALVARSDIIGHPPHPAGVPAFIPLGA</sequence>
<evidence type="ECO:0008006" key="2">
    <source>
        <dbReference type="Google" id="ProtNLM"/>
    </source>
</evidence>
<protein>
    <recommendedName>
        <fullName evidence="2">Secreted protein</fullName>
    </recommendedName>
</protein>
<organism evidence="1">
    <name type="scientific">Aspergillus niger</name>
    <dbReference type="NCBI Taxonomy" id="5061"/>
    <lineage>
        <taxon>Eukaryota</taxon>
        <taxon>Fungi</taxon>
        <taxon>Dikarya</taxon>
        <taxon>Ascomycota</taxon>
        <taxon>Pezizomycotina</taxon>
        <taxon>Eurotiomycetes</taxon>
        <taxon>Eurotiomycetidae</taxon>
        <taxon>Eurotiales</taxon>
        <taxon>Aspergillaceae</taxon>
        <taxon>Aspergillus</taxon>
        <taxon>Aspergillus subgen. Circumdati</taxon>
    </lineage>
</organism>
<dbReference type="AlphaFoldDB" id="A0AAJ8E4I4"/>
<reference evidence="1" key="1">
    <citation type="submission" date="2025-02" db="EMBL/GenBank/DDBJ databases">
        <authorList>
            <consortium name="NCBI Genome Project"/>
        </authorList>
    </citation>
    <scope>NUCLEOTIDE SEQUENCE</scope>
</reference>
<proteinExistence type="predicted"/>
<reference evidence="1" key="2">
    <citation type="submission" date="2025-08" db="UniProtKB">
        <authorList>
            <consortium name="RefSeq"/>
        </authorList>
    </citation>
    <scope>IDENTIFICATION</scope>
</reference>
<name>A0AAJ8E4I4_ASPNG</name>
<dbReference type="GeneID" id="84592245"/>
<dbReference type="VEuPathDB" id="FungiDB:An11g03250"/>
<gene>
    <name evidence="1" type="ORF">An11g03250</name>
</gene>
<accession>A0AAJ8E4I4</accession>